<keyword evidence="1" id="KW-0472">Membrane</keyword>
<gene>
    <name evidence="2" type="ORF">CRN52_09150</name>
</gene>
<dbReference type="RefSeq" id="WP_011149893.1">
    <property type="nucleotide sequence ID" value="NZ_CBCSFK010000014.1"/>
</dbReference>
<protein>
    <submittedName>
        <fullName evidence="2">Chemotaxis protein</fullName>
    </submittedName>
</protein>
<dbReference type="AlphaFoldDB" id="A0A2S3R3Q7"/>
<proteinExistence type="predicted"/>
<name>A0A2S3R3Q7_VIBVL</name>
<evidence type="ECO:0000313" key="3">
    <source>
        <dbReference type="Proteomes" id="UP000237466"/>
    </source>
</evidence>
<feature type="transmembrane region" description="Helical" evidence="1">
    <location>
        <begin position="372"/>
        <end position="394"/>
    </location>
</feature>
<dbReference type="PROSITE" id="PS51257">
    <property type="entry name" value="PROKAR_LIPOPROTEIN"/>
    <property type="match status" value="1"/>
</dbReference>
<keyword evidence="1" id="KW-1133">Transmembrane helix</keyword>
<organism evidence="2 3">
    <name type="scientific">Vibrio vulnificus</name>
    <dbReference type="NCBI Taxonomy" id="672"/>
    <lineage>
        <taxon>Bacteria</taxon>
        <taxon>Pseudomonadati</taxon>
        <taxon>Pseudomonadota</taxon>
        <taxon>Gammaproteobacteria</taxon>
        <taxon>Vibrionales</taxon>
        <taxon>Vibrionaceae</taxon>
        <taxon>Vibrio</taxon>
    </lineage>
</organism>
<keyword evidence="1" id="KW-0812">Transmembrane</keyword>
<dbReference type="EMBL" id="PDGH01000077">
    <property type="protein sequence ID" value="POB48332.1"/>
    <property type="molecule type" value="Genomic_DNA"/>
</dbReference>
<dbReference type="Proteomes" id="UP000237466">
    <property type="component" value="Unassembled WGS sequence"/>
</dbReference>
<evidence type="ECO:0000256" key="1">
    <source>
        <dbReference type="SAM" id="Phobius"/>
    </source>
</evidence>
<sequence length="403" mass="45307">MVIVMTRSTMVAFYKSFCLPVLVLMSLSGCSLLEVKLDSQVTPLTQQELNTRLHTREYALQFFTQVEQTADTLKSGYPATDTLHQSYILLWKINAEEGLARAAYQVSPTAALIDSWVFTQQMTDYFSQGPGREQFESTLASDASQALLTQVEQLASALLKNSSYKSSQQFVREFATQHPFTDLKFNPTPAYRAWLKANDINEDEAITTLGTMPEALGDVSDRLSLISEQTPKIMSWKAELIALNSSISGEDLSQTLASMKATSEAFQDFVKNNPEYMKNLAEQMAIELQPLVADIDQKTSRQMSKLDEQRAALEAMVARERVELFAMIEREREALNKMVTQERVSFTQDMDKLSQDVVALAMDKLVELIKSVIIYFVLFIAVIFFAPLGLGYALGKRAQRKSN</sequence>
<evidence type="ECO:0000313" key="2">
    <source>
        <dbReference type="EMBL" id="POB48332.1"/>
    </source>
</evidence>
<accession>A0A2S3R3Q7</accession>
<reference evidence="2 3" key="1">
    <citation type="journal article" date="2018" name="Front. Microbiol.">
        <title>Phylogeny of Vibrio vulnificus from the Analysis of the Core-Genome: Implications for Intra-Species Taxonomy.</title>
        <authorList>
            <person name="Roig F.J."/>
            <person name="Gonzalez-Candelas F."/>
            <person name="Sanjuan E."/>
            <person name="Fouz B."/>
            <person name="Feil E.J."/>
            <person name="Llorens C."/>
            <person name="Baker-Austin C."/>
            <person name="Oliver J.D."/>
            <person name="Danin-Poleg Y."/>
            <person name="Gibas C.J."/>
            <person name="Kashi Y."/>
            <person name="Gulig P.A."/>
            <person name="Morrison S.S."/>
            <person name="Amaro C."/>
        </authorList>
    </citation>
    <scope>NUCLEOTIDE SEQUENCE [LARGE SCALE GENOMIC DNA]</scope>
    <source>
        <strain evidence="2 3">CECT4608</strain>
    </source>
</reference>
<comment type="caution">
    <text evidence="2">The sequence shown here is derived from an EMBL/GenBank/DDBJ whole genome shotgun (WGS) entry which is preliminary data.</text>
</comment>